<sequence length="183" mass="20870">MADLSLSNLLLLFRRSSQPIVCIAENETITNDVVEIFTLVTELDLILHSSEAEFQVFITNYTLSEKPRHFWFPYNSAFMDYTHLLRPLSDIYNVDKSVIVDVAISPGIIKCGTTDGRKYDNAIILIRLEALCSLLPAYDGLKVPEQLISQRHKSGRTRHSIKKEDTDDWRNEGVDMLVLPSLK</sequence>
<name>A0AAN6W7P7_9PEZI</name>
<dbReference type="EMBL" id="MU866215">
    <property type="protein sequence ID" value="KAK4175906.1"/>
    <property type="molecule type" value="Genomic_DNA"/>
</dbReference>
<reference evidence="1" key="2">
    <citation type="submission" date="2023-05" db="EMBL/GenBank/DDBJ databases">
        <authorList>
            <consortium name="Lawrence Berkeley National Laboratory"/>
            <person name="Steindorff A."/>
            <person name="Hensen N."/>
            <person name="Bonometti L."/>
            <person name="Westerberg I."/>
            <person name="Brannstrom I.O."/>
            <person name="Guillou S."/>
            <person name="Cros-Aarteil S."/>
            <person name="Calhoun S."/>
            <person name="Haridas S."/>
            <person name="Kuo A."/>
            <person name="Mondo S."/>
            <person name="Pangilinan J."/>
            <person name="Riley R."/>
            <person name="Labutti K."/>
            <person name="Andreopoulos B."/>
            <person name="Lipzen A."/>
            <person name="Chen C."/>
            <person name="Yanf M."/>
            <person name="Daum C."/>
            <person name="Ng V."/>
            <person name="Clum A."/>
            <person name="Ohm R."/>
            <person name="Martin F."/>
            <person name="Silar P."/>
            <person name="Natvig D."/>
            <person name="Lalanne C."/>
            <person name="Gautier V."/>
            <person name="Ament-Velasquez S.L."/>
            <person name="Kruys A."/>
            <person name="Hutchinson M.I."/>
            <person name="Powell A.J."/>
            <person name="Barry K."/>
            <person name="Miller A.N."/>
            <person name="Grigoriev I.V."/>
            <person name="Debuchy R."/>
            <person name="Gladieux P."/>
            <person name="Thoren M.H."/>
            <person name="Johannesson H."/>
        </authorList>
    </citation>
    <scope>NUCLEOTIDE SEQUENCE</scope>
    <source>
        <strain evidence="1">CBS 892.96</strain>
    </source>
</reference>
<proteinExistence type="predicted"/>
<keyword evidence="2" id="KW-1185">Reference proteome</keyword>
<accession>A0AAN6W7P7</accession>
<comment type="caution">
    <text evidence="1">The sequence shown here is derived from an EMBL/GenBank/DDBJ whole genome shotgun (WGS) entry which is preliminary data.</text>
</comment>
<evidence type="ECO:0000313" key="2">
    <source>
        <dbReference type="Proteomes" id="UP001302321"/>
    </source>
</evidence>
<evidence type="ECO:0000313" key="1">
    <source>
        <dbReference type="EMBL" id="KAK4175906.1"/>
    </source>
</evidence>
<organism evidence="1 2">
    <name type="scientific">Triangularia setosa</name>
    <dbReference type="NCBI Taxonomy" id="2587417"/>
    <lineage>
        <taxon>Eukaryota</taxon>
        <taxon>Fungi</taxon>
        <taxon>Dikarya</taxon>
        <taxon>Ascomycota</taxon>
        <taxon>Pezizomycotina</taxon>
        <taxon>Sordariomycetes</taxon>
        <taxon>Sordariomycetidae</taxon>
        <taxon>Sordariales</taxon>
        <taxon>Podosporaceae</taxon>
        <taxon>Triangularia</taxon>
    </lineage>
</organism>
<protein>
    <submittedName>
        <fullName evidence="1">Uncharacterized protein</fullName>
    </submittedName>
</protein>
<dbReference type="AlphaFoldDB" id="A0AAN6W7P7"/>
<reference evidence="1" key="1">
    <citation type="journal article" date="2023" name="Mol. Phylogenet. Evol.">
        <title>Genome-scale phylogeny and comparative genomics of the fungal order Sordariales.</title>
        <authorList>
            <person name="Hensen N."/>
            <person name="Bonometti L."/>
            <person name="Westerberg I."/>
            <person name="Brannstrom I.O."/>
            <person name="Guillou S."/>
            <person name="Cros-Aarteil S."/>
            <person name="Calhoun S."/>
            <person name="Haridas S."/>
            <person name="Kuo A."/>
            <person name="Mondo S."/>
            <person name="Pangilinan J."/>
            <person name="Riley R."/>
            <person name="LaButti K."/>
            <person name="Andreopoulos B."/>
            <person name="Lipzen A."/>
            <person name="Chen C."/>
            <person name="Yan M."/>
            <person name="Daum C."/>
            <person name="Ng V."/>
            <person name="Clum A."/>
            <person name="Steindorff A."/>
            <person name="Ohm R.A."/>
            <person name="Martin F."/>
            <person name="Silar P."/>
            <person name="Natvig D.O."/>
            <person name="Lalanne C."/>
            <person name="Gautier V."/>
            <person name="Ament-Velasquez S.L."/>
            <person name="Kruys A."/>
            <person name="Hutchinson M.I."/>
            <person name="Powell A.J."/>
            <person name="Barry K."/>
            <person name="Miller A.N."/>
            <person name="Grigoriev I.V."/>
            <person name="Debuchy R."/>
            <person name="Gladieux P."/>
            <person name="Hiltunen Thoren M."/>
            <person name="Johannesson H."/>
        </authorList>
    </citation>
    <scope>NUCLEOTIDE SEQUENCE</scope>
    <source>
        <strain evidence="1">CBS 892.96</strain>
    </source>
</reference>
<gene>
    <name evidence="1" type="ORF">QBC36DRAFT_291004</name>
</gene>
<dbReference type="Proteomes" id="UP001302321">
    <property type="component" value="Unassembled WGS sequence"/>
</dbReference>